<evidence type="ECO:0000313" key="6">
    <source>
        <dbReference type="EMBL" id="VAX22187.1"/>
    </source>
</evidence>
<dbReference type="Pfam" id="PF03739">
    <property type="entry name" value="LptF_LptG"/>
    <property type="match status" value="1"/>
</dbReference>
<dbReference type="GO" id="GO:0055085">
    <property type="term" value="P:transmembrane transport"/>
    <property type="evidence" value="ECO:0007669"/>
    <property type="project" value="InterPro"/>
</dbReference>
<evidence type="ECO:0008006" key="7">
    <source>
        <dbReference type="Google" id="ProtNLM"/>
    </source>
</evidence>
<keyword evidence="4" id="KW-1133">Transmembrane helix</keyword>
<evidence type="ECO:0000256" key="3">
    <source>
        <dbReference type="ARBA" id="ARBA00022692"/>
    </source>
</evidence>
<dbReference type="AlphaFoldDB" id="A0A3B1D070"/>
<evidence type="ECO:0000256" key="2">
    <source>
        <dbReference type="ARBA" id="ARBA00022475"/>
    </source>
</evidence>
<keyword evidence="5" id="KW-0472">Membrane</keyword>
<dbReference type="PANTHER" id="PTHR33529">
    <property type="entry name" value="SLR0882 PROTEIN-RELATED"/>
    <property type="match status" value="1"/>
</dbReference>
<reference evidence="6" key="1">
    <citation type="submission" date="2018-06" db="EMBL/GenBank/DDBJ databases">
        <authorList>
            <person name="Zhirakovskaya E."/>
        </authorList>
    </citation>
    <scope>NUCLEOTIDE SEQUENCE</scope>
</reference>
<proteinExistence type="predicted"/>
<dbReference type="EMBL" id="UOGA01000218">
    <property type="protein sequence ID" value="VAX22187.1"/>
    <property type="molecule type" value="Genomic_DNA"/>
</dbReference>
<keyword evidence="2" id="KW-1003">Cell membrane</keyword>
<dbReference type="InterPro" id="IPR005495">
    <property type="entry name" value="LptG/LptF_permease"/>
</dbReference>
<dbReference type="InterPro" id="IPR030923">
    <property type="entry name" value="LptG"/>
</dbReference>
<accession>A0A3B1D070</accession>
<keyword evidence="3" id="KW-0812">Transmembrane</keyword>
<gene>
    <name evidence="6" type="ORF">MNBD_NITROSPINAE04-832</name>
</gene>
<evidence type="ECO:0000256" key="5">
    <source>
        <dbReference type="ARBA" id="ARBA00023136"/>
    </source>
</evidence>
<sequence length="362" mass="40883">MKTIDKYILTEFLRIFVFSMVILIVFYEMVLFFDNVGYFIKHKATFDEISRFQLFKAPTAVFHVTPICVLMSALLVIVSMSRYSEIVVIQSSGISLLRIAAPLLVAGAAISLISFLNSDYLVYIAESEAKRVYYDEIKEQPRKSLFSKDRFWYKGDDGSIWNIGHIDVKNKTLRDLSIFYFDKDGVKITKRVSADSGALIDGKWVLTNYVERVFDKDGNFEESRLETRSFPEDIIPSEDLQKVKLHPEEMSLVQMRGYIKNLRAKGYDATRYTVDMYAKIGFPLISFVMPLIAIPMGLRSSRAGGAMIGVGVAIVIASLFWFMQSMGVALGHAGVLPPLLAAYGVHVLFGSLGLYMLISNRQ</sequence>
<evidence type="ECO:0000256" key="1">
    <source>
        <dbReference type="ARBA" id="ARBA00004651"/>
    </source>
</evidence>
<comment type="subcellular location">
    <subcellularLocation>
        <location evidence="1">Cell membrane</location>
        <topology evidence="1">Multi-pass membrane protein</topology>
    </subcellularLocation>
</comment>
<dbReference type="GO" id="GO:0043190">
    <property type="term" value="C:ATP-binding cassette (ABC) transporter complex"/>
    <property type="evidence" value="ECO:0007669"/>
    <property type="project" value="InterPro"/>
</dbReference>
<evidence type="ECO:0000256" key="4">
    <source>
        <dbReference type="ARBA" id="ARBA00022989"/>
    </source>
</evidence>
<organism evidence="6">
    <name type="scientific">hydrothermal vent metagenome</name>
    <dbReference type="NCBI Taxonomy" id="652676"/>
    <lineage>
        <taxon>unclassified sequences</taxon>
        <taxon>metagenomes</taxon>
        <taxon>ecological metagenomes</taxon>
    </lineage>
</organism>
<dbReference type="GO" id="GO:0015920">
    <property type="term" value="P:lipopolysaccharide transport"/>
    <property type="evidence" value="ECO:0007669"/>
    <property type="project" value="TreeGrafter"/>
</dbReference>
<name>A0A3B1D070_9ZZZZ</name>
<dbReference type="PANTHER" id="PTHR33529:SF6">
    <property type="entry name" value="YJGP_YJGQ FAMILY PERMEASE"/>
    <property type="match status" value="1"/>
</dbReference>
<protein>
    <recommendedName>
        <fullName evidence="7">Lipopolysaccharide export system permease protein LptG</fullName>
    </recommendedName>
</protein>
<dbReference type="NCBIfam" id="TIGR04408">
    <property type="entry name" value="LptG_lptG"/>
    <property type="match status" value="1"/>
</dbReference>